<dbReference type="RefSeq" id="WP_181573335.1">
    <property type="nucleotide sequence ID" value="NZ_JBBMEO010000001.1"/>
</dbReference>
<gene>
    <name evidence="2" type="ORF">WMO44_01460</name>
</gene>
<protein>
    <recommendedName>
        <fullName evidence="1">DUF6906 domain-containing protein</fullName>
    </recommendedName>
</protein>
<comment type="caution">
    <text evidence="2">The sequence shown here is derived from an EMBL/GenBank/DDBJ whole genome shotgun (WGS) entry which is preliminary data.</text>
</comment>
<dbReference type="EMBL" id="JBBMEO010000001">
    <property type="protein sequence ID" value="MEQ2360813.1"/>
    <property type="molecule type" value="Genomic_DNA"/>
</dbReference>
<accession>A0ABV1ATD2</accession>
<evidence type="ECO:0000259" key="1">
    <source>
        <dbReference type="Pfam" id="PF21847"/>
    </source>
</evidence>
<evidence type="ECO:0000313" key="2">
    <source>
        <dbReference type="EMBL" id="MEQ2360813.1"/>
    </source>
</evidence>
<reference evidence="2 3" key="1">
    <citation type="submission" date="2024-03" db="EMBL/GenBank/DDBJ databases">
        <title>Human intestinal bacterial collection.</title>
        <authorList>
            <person name="Pauvert C."/>
            <person name="Hitch T.C.A."/>
            <person name="Clavel T."/>
        </authorList>
    </citation>
    <scope>NUCLEOTIDE SEQUENCE [LARGE SCALE GENOMIC DNA]</scope>
    <source>
        <strain evidence="2 3">CLA-AA-H175</strain>
    </source>
</reference>
<evidence type="ECO:0000313" key="3">
    <source>
        <dbReference type="Proteomes" id="UP001457197"/>
    </source>
</evidence>
<feature type="domain" description="DUF6906" evidence="1">
    <location>
        <begin position="3"/>
        <end position="51"/>
    </location>
</feature>
<dbReference type="InterPro" id="IPR054201">
    <property type="entry name" value="DUF6906"/>
</dbReference>
<sequence length="51" mass="6097">MKVRGKKLTRKQKEALSAQGWDFRLYLCVRDGPDFMELVNRTTGKYVMFRK</sequence>
<organism evidence="2 3">
    <name type="scientific">Faecalibacterium tardum</name>
    <dbReference type="NCBI Taxonomy" id="3133156"/>
    <lineage>
        <taxon>Bacteria</taxon>
        <taxon>Bacillati</taxon>
        <taxon>Bacillota</taxon>
        <taxon>Clostridia</taxon>
        <taxon>Eubacteriales</taxon>
        <taxon>Oscillospiraceae</taxon>
        <taxon>Faecalibacterium</taxon>
    </lineage>
</organism>
<name>A0ABV1ATD2_9FIRM</name>
<dbReference type="Proteomes" id="UP001457197">
    <property type="component" value="Unassembled WGS sequence"/>
</dbReference>
<dbReference type="Pfam" id="PF21847">
    <property type="entry name" value="DUF6906"/>
    <property type="match status" value="1"/>
</dbReference>
<keyword evidence="3" id="KW-1185">Reference proteome</keyword>
<proteinExistence type="predicted"/>